<evidence type="ECO:0000256" key="7">
    <source>
        <dbReference type="ARBA" id="ARBA00022962"/>
    </source>
</evidence>
<dbReference type="InterPro" id="IPR006426">
    <property type="entry name" value="Asn_synth_AEB"/>
</dbReference>
<evidence type="ECO:0000256" key="1">
    <source>
        <dbReference type="ARBA" id="ARBA00005187"/>
    </source>
</evidence>
<evidence type="ECO:0000256" key="8">
    <source>
        <dbReference type="ARBA" id="ARBA00048741"/>
    </source>
</evidence>
<evidence type="ECO:0000259" key="12">
    <source>
        <dbReference type="PROSITE" id="PS51278"/>
    </source>
</evidence>
<organism evidence="13 14">
    <name type="scientific">Alkalibacter rhizosphaerae</name>
    <dbReference type="NCBI Taxonomy" id="2815577"/>
    <lineage>
        <taxon>Bacteria</taxon>
        <taxon>Bacillati</taxon>
        <taxon>Bacillota</taxon>
        <taxon>Clostridia</taxon>
        <taxon>Eubacteriales</taxon>
        <taxon>Eubacteriaceae</taxon>
        <taxon>Alkalibacter</taxon>
    </lineage>
</organism>
<dbReference type="InterPro" id="IPR029055">
    <property type="entry name" value="Ntn_hydrolases_N"/>
</dbReference>
<dbReference type="EC" id="6.3.5.4" evidence="3"/>
<dbReference type="GO" id="GO:0004066">
    <property type="term" value="F:asparagine synthase (glutamine-hydrolyzing) activity"/>
    <property type="evidence" value="ECO:0007669"/>
    <property type="project" value="UniProtKB-EC"/>
</dbReference>
<dbReference type="CDD" id="cd01991">
    <property type="entry name" value="Asn_synthase_B_C"/>
    <property type="match status" value="1"/>
</dbReference>
<evidence type="ECO:0000256" key="3">
    <source>
        <dbReference type="ARBA" id="ARBA00012737"/>
    </source>
</evidence>
<evidence type="ECO:0000256" key="2">
    <source>
        <dbReference type="ARBA" id="ARBA00005752"/>
    </source>
</evidence>
<feature type="domain" description="Glutamine amidotransferase type-2" evidence="12">
    <location>
        <begin position="2"/>
        <end position="213"/>
    </location>
</feature>
<feature type="binding site" evidence="10">
    <location>
        <position position="100"/>
    </location>
    <ligand>
        <name>L-glutamine</name>
        <dbReference type="ChEBI" id="CHEBI:58359"/>
    </ligand>
</feature>
<reference evidence="13" key="1">
    <citation type="submission" date="2021-03" db="EMBL/GenBank/DDBJ databases">
        <title>Alkalibacter marinus sp. nov., isolated from tidal flat sediment.</title>
        <authorList>
            <person name="Namirimu T."/>
            <person name="Yang J.-A."/>
            <person name="Yang S.-H."/>
            <person name="Kim Y.-J."/>
            <person name="Kwon K.K."/>
        </authorList>
    </citation>
    <scope>NUCLEOTIDE SEQUENCE</scope>
    <source>
        <strain evidence="13">ES005</strain>
    </source>
</reference>
<feature type="binding site" evidence="10">
    <location>
        <position position="287"/>
    </location>
    <ligand>
        <name>ATP</name>
        <dbReference type="ChEBI" id="CHEBI:30616"/>
    </ligand>
</feature>
<evidence type="ECO:0000256" key="6">
    <source>
        <dbReference type="ARBA" id="ARBA00022888"/>
    </source>
</evidence>
<dbReference type="KEGG" id="alka:J0B03_03465"/>
<dbReference type="AlphaFoldDB" id="A0A974XI66"/>
<keyword evidence="6 9" id="KW-0061">Asparagine biosynthesis</keyword>
<dbReference type="EMBL" id="CP071444">
    <property type="protein sequence ID" value="QSX09140.1"/>
    <property type="molecule type" value="Genomic_DNA"/>
</dbReference>
<evidence type="ECO:0000256" key="10">
    <source>
        <dbReference type="PIRSR" id="PIRSR001589-2"/>
    </source>
</evidence>
<gene>
    <name evidence="13" type="primary">asnB</name>
    <name evidence="13" type="ORF">J0B03_03465</name>
</gene>
<evidence type="ECO:0000313" key="13">
    <source>
        <dbReference type="EMBL" id="QSX09140.1"/>
    </source>
</evidence>
<dbReference type="Gene3D" id="3.60.20.10">
    <property type="entry name" value="Glutamine Phosphoribosylpyrophosphate, subunit 1, domain 1"/>
    <property type="match status" value="1"/>
</dbReference>
<dbReference type="RefSeq" id="WP_207300479.1">
    <property type="nucleotide sequence ID" value="NZ_CP071444.1"/>
</dbReference>
<dbReference type="GO" id="GO:0006529">
    <property type="term" value="P:asparagine biosynthetic process"/>
    <property type="evidence" value="ECO:0007669"/>
    <property type="project" value="UniProtKB-KW"/>
</dbReference>
<feature type="binding site" evidence="10">
    <location>
        <begin position="360"/>
        <end position="361"/>
    </location>
    <ligand>
        <name>ATP</name>
        <dbReference type="ChEBI" id="CHEBI:30616"/>
    </ligand>
</feature>
<keyword evidence="9" id="KW-0028">Amino-acid biosynthesis</keyword>
<dbReference type="PANTHER" id="PTHR43284:SF1">
    <property type="entry name" value="ASPARAGINE SYNTHETASE"/>
    <property type="match status" value="1"/>
</dbReference>
<dbReference type="Pfam" id="PF13537">
    <property type="entry name" value="GATase_7"/>
    <property type="match status" value="1"/>
</dbReference>
<dbReference type="InterPro" id="IPR014729">
    <property type="entry name" value="Rossmann-like_a/b/a_fold"/>
</dbReference>
<dbReference type="PIRSF" id="PIRSF001589">
    <property type="entry name" value="Asn_synthetase_glu-h"/>
    <property type="match status" value="1"/>
</dbReference>
<name>A0A974XI66_9FIRM</name>
<dbReference type="NCBIfam" id="TIGR01536">
    <property type="entry name" value="asn_synth_AEB"/>
    <property type="match status" value="1"/>
</dbReference>
<keyword evidence="4 10" id="KW-0547">Nucleotide-binding</keyword>
<dbReference type="PANTHER" id="PTHR43284">
    <property type="entry name" value="ASPARAGINE SYNTHETASE (GLUTAMINE-HYDROLYZING)"/>
    <property type="match status" value="1"/>
</dbReference>
<sequence length="624" mass="72057">MCGFVGMWKDAGIDRGDMEQIKRMNQILESRGPDDEGYFCGSRLCLGFKRLSIIDLEKGSQPLSYDNGRFQIVLNGEIYNYIELREELAEEGYRFSTHSDTEVVLALYHRYGEGAVTRLRGMFAFAIWDQQEEVLFCARDPFGIKPFYYVQSLETLIFGSEKKSLLECLDTKWELDQDSLQHYLTFQYVPEPKTMLQGVHILDAGCTLLKKAGAPARMKSYWRPEFAPTMESFSEKVKNIRRVMEDSVGIHMRSDVPVGCFLSGGIDSTIIVALAKAVHPGVKAFSVGFEHKGFSEISLARETAEFLKVDHYTKVITSEEFMKELPRIVWHMDEPLADPAAIPLYFVSREAKKHVKVVLSGEGSDEFFGGYNIYREPNSLRIFDKIPEWTKGALNQLSHKLPEGLRGKSFLYRGTTPMERRYVGNANIFSQQVKSKILRNFDEELYNEAITKVFYEEAATYDKITKMQYIDINTWLKGDILHKADRMSMANSLELRVPFLDKEVFKVAATLKTEDKVNGKVTKHALREAFKDILPPHVTMRKKLGFPVPISHWLRDEMHDWAKDLIRESQTDEYLIKAEVERMLESHRKGEIDFGRRIWTVLMFMLWHRTFLEGSKMFDRVTVG</sequence>
<protein>
    <recommendedName>
        <fullName evidence="3">asparagine synthase (glutamine-hydrolyzing)</fullName>
        <ecNumber evidence="3">6.3.5.4</ecNumber>
    </recommendedName>
</protein>
<dbReference type="Pfam" id="PF00733">
    <property type="entry name" value="Asn_synthase"/>
    <property type="match status" value="1"/>
</dbReference>
<comment type="similarity">
    <text evidence="2">Belongs to the asparagine synthetase family.</text>
</comment>
<keyword evidence="7 9" id="KW-0315">Glutamine amidotransferase</keyword>
<dbReference type="CDD" id="cd00712">
    <property type="entry name" value="AsnB"/>
    <property type="match status" value="1"/>
</dbReference>
<proteinExistence type="inferred from homology"/>
<dbReference type="Proteomes" id="UP000663499">
    <property type="component" value="Chromosome"/>
</dbReference>
<dbReference type="GO" id="GO:0005829">
    <property type="term" value="C:cytosol"/>
    <property type="evidence" value="ECO:0007669"/>
    <property type="project" value="TreeGrafter"/>
</dbReference>
<accession>A0A974XI66</accession>
<evidence type="ECO:0000256" key="9">
    <source>
        <dbReference type="PIRSR" id="PIRSR001589-1"/>
    </source>
</evidence>
<evidence type="ECO:0000256" key="4">
    <source>
        <dbReference type="ARBA" id="ARBA00022741"/>
    </source>
</evidence>
<evidence type="ECO:0000313" key="14">
    <source>
        <dbReference type="Proteomes" id="UP000663499"/>
    </source>
</evidence>
<keyword evidence="5 10" id="KW-0067">ATP-binding</keyword>
<evidence type="ECO:0000256" key="5">
    <source>
        <dbReference type="ARBA" id="ARBA00022840"/>
    </source>
</evidence>
<dbReference type="InterPro" id="IPR017932">
    <property type="entry name" value="GATase_2_dom"/>
</dbReference>
<dbReference type="InterPro" id="IPR051786">
    <property type="entry name" value="ASN_synthetase/amidase"/>
</dbReference>
<comment type="catalytic activity">
    <reaction evidence="8">
        <text>L-aspartate + L-glutamine + ATP + H2O = L-asparagine + L-glutamate + AMP + diphosphate + H(+)</text>
        <dbReference type="Rhea" id="RHEA:12228"/>
        <dbReference type="ChEBI" id="CHEBI:15377"/>
        <dbReference type="ChEBI" id="CHEBI:15378"/>
        <dbReference type="ChEBI" id="CHEBI:29985"/>
        <dbReference type="ChEBI" id="CHEBI:29991"/>
        <dbReference type="ChEBI" id="CHEBI:30616"/>
        <dbReference type="ChEBI" id="CHEBI:33019"/>
        <dbReference type="ChEBI" id="CHEBI:58048"/>
        <dbReference type="ChEBI" id="CHEBI:58359"/>
        <dbReference type="ChEBI" id="CHEBI:456215"/>
        <dbReference type="EC" id="6.3.5.4"/>
    </reaction>
</comment>
<dbReference type="SUPFAM" id="SSF56235">
    <property type="entry name" value="N-terminal nucleophile aminohydrolases (Ntn hydrolases)"/>
    <property type="match status" value="1"/>
</dbReference>
<dbReference type="InterPro" id="IPR001962">
    <property type="entry name" value="Asn_synthase"/>
</dbReference>
<feature type="site" description="Important for beta-aspartyl-AMP intermediate formation" evidence="11">
    <location>
        <position position="362"/>
    </location>
</feature>
<evidence type="ECO:0000256" key="11">
    <source>
        <dbReference type="PIRSR" id="PIRSR001589-3"/>
    </source>
</evidence>
<dbReference type="GO" id="GO:0005524">
    <property type="term" value="F:ATP binding"/>
    <property type="evidence" value="ECO:0007669"/>
    <property type="project" value="UniProtKB-KW"/>
</dbReference>
<keyword evidence="14" id="KW-1185">Reference proteome</keyword>
<comment type="pathway">
    <text evidence="1">Amino-acid biosynthesis; L-asparagine biosynthesis; L-asparagine from L-aspartate (L-Gln route): step 1/1.</text>
</comment>
<dbReference type="InterPro" id="IPR033738">
    <property type="entry name" value="AsnB_N"/>
</dbReference>
<dbReference type="Gene3D" id="3.40.50.620">
    <property type="entry name" value="HUPs"/>
    <property type="match status" value="1"/>
</dbReference>
<keyword evidence="13" id="KW-0436">Ligase</keyword>
<dbReference type="PROSITE" id="PS51278">
    <property type="entry name" value="GATASE_TYPE_2"/>
    <property type="match status" value="1"/>
</dbReference>
<dbReference type="SUPFAM" id="SSF52402">
    <property type="entry name" value="Adenine nucleotide alpha hydrolases-like"/>
    <property type="match status" value="1"/>
</dbReference>
<feature type="active site" description="For GATase activity" evidence="9">
    <location>
        <position position="2"/>
    </location>
</feature>